<dbReference type="AlphaFoldDB" id="A0AA36FQA9"/>
<reference evidence="2" key="1">
    <citation type="submission" date="2023-06" db="EMBL/GenBank/DDBJ databases">
        <authorList>
            <person name="Delattre M."/>
        </authorList>
    </citation>
    <scope>NUCLEOTIDE SEQUENCE</scope>
    <source>
        <strain evidence="2">AF72</strain>
    </source>
</reference>
<dbReference type="Proteomes" id="UP001177023">
    <property type="component" value="Unassembled WGS sequence"/>
</dbReference>
<feature type="compositionally biased region" description="Polar residues" evidence="1">
    <location>
        <begin position="11"/>
        <end position="20"/>
    </location>
</feature>
<proteinExistence type="predicted"/>
<feature type="region of interest" description="Disordered" evidence="1">
    <location>
        <begin position="220"/>
        <end position="249"/>
    </location>
</feature>
<organism evidence="2 3">
    <name type="scientific">Mesorhabditis spiculigera</name>
    <dbReference type="NCBI Taxonomy" id="96644"/>
    <lineage>
        <taxon>Eukaryota</taxon>
        <taxon>Metazoa</taxon>
        <taxon>Ecdysozoa</taxon>
        <taxon>Nematoda</taxon>
        <taxon>Chromadorea</taxon>
        <taxon>Rhabditida</taxon>
        <taxon>Rhabditina</taxon>
        <taxon>Rhabditomorpha</taxon>
        <taxon>Rhabditoidea</taxon>
        <taxon>Rhabditidae</taxon>
        <taxon>Mesorhabditinae</taxon>
        <taxon>Mesorhabditis</taxon>
    </lineage>
</organism>
<name>A0AA36FQA9_9BILA</name>
<feature type="non-terminal residue" evidence="2">
    <location>
        <position position="277"/>
    </location>
</feature>
<evidence type="ECO:0000313" key="3">
    <source>
        <dbReference type="Proteomes" id="UP001177023"/>
    </source>
</evidence>
<accession>A0AA36FQA9</accession>
<feature type="region of interest" description="Disordered" evidence="1">
    <location>
        <begin position="80"/>
        <end position="133"/>
    </location>
</feature>
<feature type="non-terminal residue" evidence="2">
    <location>
        <position position="1"/>
    </location>
</feature>
<evidence type="ECO:0000256" key="1">
    <source>
        <dbReference type="SAM" id="MobiDB-lite"/>
    </source>
</evidence>
<keyword evidence="3" id="KW-1185">Reference proteome</keyword>
<sequence>CVELDDEVPWASSQDYQLSPFSEDENTEVVERENEEEDLLTEDATSEEDLFPDVVSRPMKSVLSVEMDDDVPWATEEEYCQPSPFSQDENTEDVRGDQEEQQAAIPTPAAPLVPKPEPIELGEAHERLAMDQEPPFQQVFRPEMMGLFVDLEDGVPWASPEEYHIPGPFSQEVKREREEVPEEQAEEQPRRQVPAPVAPLIPKREVIELSEEDTIPYIYEGKEENPWLATPPEEAPTDSQPQPALDSPDSLPLIYAEKWDNSRPIIRCNFQFLAVFY</sequence>
<evidence type="ECO:0000313" key="2">
    <source>
        <dbReference type="EMBL" id="CAJ0561929.1"/>
    </source>
</evidence>
<dbReference type="EMBL" id="CATQJA010000594">
    <property type="protein sequence ID" value="CAJ0561929.1"/>
    <property type="molecule type" value="Genomic_DNA"/>
</dbReference>
<feature type="region of interest" description="Disordered" evidence="1">
    <location>
        <begin position="159"/>
        <end position="197"/>
    </location>
</feature>
<comment type="caution">
    <text evidence="2">The sequence shown here is derived from an EMBL/GenBank/DDBJ whole genome shotgun (WGS) entry which is preliminary data.</text>
</comment>
<gene>
    <name evidence="2" type="ORF">MSPICULIGERA_LOCUS1980</name>
</gene>
<feature type="region of interest" description="Disordered" evidence="1">
    <location>
        <begin position="1"/>
        <end position="49"/>
    </location>
</feature>
<feature type="compositionally biased region" description="Acidic residues" evidence="1">
    <location>
        <begin position="22"/>
        <end position="49"/>
    </location>
</feature>
<protein>
    <submittedName>
        <fullName evidence="2">Uncharacterized protein</fullName>
    </submittedName>
</protein>